<feature type="region of interest" description="Disordered" evidence="1">
    <location>
        <begin position="54"/>
        <end position="95"/>
    </location>
</feature>
<reference evidence="3 4" key="1">
    <citation type="submission" date="2020-07" db="EMBL/GenBank/DDBJ databases">
        <title>Genomic Encyclopedia of Type Strains, Phase IV (KMG-V): Genome sequencing to study the core and pangenomes of soil and plant-associated prokaryotes.</title>
        <authorList>
            <person name="Whitman W."/>
        </authorList>
    </citation>
    <scope>NUCLEOTIDE SEQUENCE [LARGE SCALE GENOMIC DNA]</scope>
    <source>
        <strain evidence="3 4">RH2WT43</strain>
    </source>
</reference>
<proteinExistence type="predicted"/>
<dbReference type="InterPro" id="IPR052906">
    <property type="entry name" value="Type_IV_Methyl-Rstrct_Enzyme"/>
</dbReference>
<dbReference type="GO" id="GO:0009307">
    <property type="term" value="P:DNA restriction-modification system"/>
    <property type="evidence" value="ECO:0007669"/>
    <property type="project" value="InterPro"/>
</dbReference>
<evidence type="ECO:0000259" key="2">
    <source>
        <dbReference type="Pfam" id="PF04471"/>
    </source>
</evidence>
<dbReference type="InterPro" id="IPR011335">
    <property type="entry name" value="Restrct_endonuc-II-like"/>
</dbReference>
<dbReference type="InterPro" id="IPR011856">
    <property type="entry name" value="tRNA_endonuc-like_dom_sf"/>
</dbReference>
<dbReference type="GO" id="GO:0003677">
    <property type="term" value="F:DNA binding"/>
    <property type="evidence" value="ECO:0007669"/>
    <property type="project" value="InterPro"/>
</dbReference>
<dbReference type="Pfam" id="PF04471">
    <property type="entry name" value="Mrr_cat"/>
    <property type="match status" value="1"/>
</dbReference>
<comment type="caution">
    <text evidence="3">The sequence shown here is derived from an EMBL/GenBank/DDBJ whole genome shotgun (WGS) entry which is preliminary data.</text>
</comment>
<organism evidence="3 4">
    <name type="scientific">Dokdonella fugitiva</name>
    <dbReference type="NCBI Taxonomy" id="328517"/>
    <lineage>
        <taxon>Bacteria</taxon>
        <taxon>Pseudomonadati</taxon>
        <taxon>Pseudomonadota</taxon>
        <taxon>Gammaproteobacteria</taxon>
        <taxon>Lysobacterales</taxon>
        <taxon>Rhodanobacteraceae</taxon>
        <taxon>Dokdonella</taxon>
    </lineage>
</organism>
<gene>
    <name evidence="3" type="ORF">FHW12_002520</name>
</gene>
<keyword evidence="4" id="KW-1185">Reference proteome</keyword>
<dbReference type="Gene3D" id="3.40.1350.10">
    <property type="match status" value="1"/>
</dbReference>
<protein>
    <submittedName>
        <fullName evidence="3">Restriction system protein</fullName>
    </submittedName>
</protein>
<name>A0A839F109_9GAMM</name>
<evidence type="ECO:0000313" key="4">
    <source>
        <dbReference type="Proteomes" id="UP000550401"/>
    </source>
</evidence>
<dbReference type="AlphaFoldDB" id="A0A839F109"/>
<feature type="domain" description="Restriction endonuclease type IV Mrr" evidence="2">
    <location>
        <begin position="465"/>
        <end position="576"/>
    </location>
</feature>
<evidence type="ECO:0000313" key="3">
    <source>
        <dbReference type="EMBL" id="MBA8888296.1"/>
    </source>
</evidence>
<dbReference type="SUPFAM" id="SSF52980">
    <property type="entry name" value="Restriction endonuclease-like"/>
    <property type="match status" value="1"/>
</dbReference>
<dbReference type="Proteomes" id="UP000550401">
    <property type="component" value="Unassembled WGS sequence"/>
</dbReference>
<evidence type="ECO:0000256" key="1">
    <source>
        <dbReference type="SAM" id="MobiDB-lite"/>
    </source>
</evidence>
<dbReference type="PANTHER" id="PTHR30015:SF7">
    <property type="entry name" value="TYPE IV METHYL-DIRECTED RESTRICTION ENZYME ECOKMRR"/>
    <property type="match status" value="1"/>
</dbReference>
<dbReference type="InterPro" id="IPR007560">
    <property type="entry name" value="Restrct_endonuc_IV_Mrr"/>
</dbReference>
<feature type="compositionally biased region" description="Basic and acidic residues" evidence="1">
    <location>
        <begin position="55"/>
        <end position="95"/>
    </location>
</feature>
<accession>A0A839F109</accession>
<sequence length="592" mass="65864">MITAHARSVREQNARQRFQIAQAKRHEQARAAAARAEAAELRAVEAGIRAASAAEARDAKARERALKDAERQRARDEKDAERQAHLDAQESAEERTLEVTDAVAELQGVLAHTLGVDDRIAFDSLRVHEAPPQFVEPSLVLPSYAPDTTLRDPAKPASLEALLKAKVRPATFFERILRSSRVSRETQQVTAQHEAAVGKYQQSLEAVAQQRRAHKDAFDRAREKLQADHAQKVGLARRNHEARLSSYNAKRQQRDAEVTALEESYRRGEAESVELYNEMVLSRSDYPPGFPQKFRLVYQPENRQLVIDFELPAIGIVPTVEEYRYVKARRAIDEKPRKPAAIKAIYRELVAQTALRTLHEVLEADQGSHLDTVVFSGYVNKIDETTGQEIRPYLVSLRVTKEAFLPINLARVEAQACLKNLGAQVSPSPEEARAVRPVVEFDMIDPRFIGEVDVLGELDARPNLMELTPAEFEALVSNLFTQMGLETKLTRASRDGGVDAVAFDKRPILGGKVVIQAKRYRHTVGVSAVRDLYGTMMNEGASKGIVVTTSGYGPDAYSFANDKPLELVDGGGLLYLLESIGRPARIIMPLDS</sequence>
<dbReference type="GO" id="GO:0015666">
    <property type="term" value="F:restriction endodeoxyribonuclease activity"/>
    <property type="evidence" value="ECO:0007669"/>
    <property type="project" value="TreeGrafter"/>
</dbReference>
<dbReference type="PANTHER" id="PTHR30015">
    <property type="entry name" value="MRR RESTRICTION SYSTEM PROTEIN"/>
    <property type="match status" value="1"/>
</dbReference>
<dbReference type="EMBL" id="JACGXL010000003">
    <property type="protein sequence ID" value="MBA8888296.1"/>
    <property type="molecule type" value="Genomic_DNA"/>
</dbReference>
<dbReference type="RefSeq" id="WP_220484425.1">
    <property type="nucleotide sequence ID" value="NZ_JACGXL010000003.1"/>
</dbReference>